<accession>H2ECX7</accession>
<organism evidence="1">
    <name type="scientific">Moumouvirus sp. 'Monve'</name>
    <dbReference type="NCBI Taxonomy" id="1128131"/>
    <lineage>
        <taxon>Viruses</taxon>
        <taxon>Varidnaviria</taxon>
        <taxon>Bamfordvirae</taxon>
        <taxon>Nucleocytoviricota</taxon>
        <taxon>Megaviricetes</taxon>
        <taxon>Imitervirales</taxon>
        <taxon>Mimiviridae</taxon>
        <taxon>Megamimivirinae</taxon>
        <taxon>Moumouvirus</taxon>
    </lineage>
</organism>
<evidence type="ECO:0000313" key="1">
    <source>
        <dbReference type="EMBL" id="AEX62250.1"/>
    </source>
</evidence>
<dbReference type="EMBL" id="JN885995">
    <property type="protein sequence ID" value="AEX62250.1"/>
    <property type="molecule type" value="Genomic_DNA"/>
</dbReference>
<gene>
    <name evidence="1" type="ORF">mv_L45</name>
</gene>
<reference evidence="1" key="1">
    <citation type="submission" date="2011-10" db="EMBL/GenBank/DDBJ databases">
        <title>Provirophages and transpovirons: unique mobilome of giant viruses.</title>
        <authorList>
            <person name="Desnues C."/>
            <person name="LaScola B."/>
            <person name="Yutin N."/>
            <person name="Fournous G."/>
            <person name="Koonin E."/>
            <person name="Raoult D."/>
        </authorList>
    </citation>
    <scope>NUCLEOTIDE SEQUENCE</scope>
    <source>
        <strain evidence="1">Mv13-mv</strain>
    </source>
</reference>
<name>H2ECX7_9VIRU</name>
<proteinExistence type="predicted"/>
<protein>
    <submittedName>
        <fullName evidence="1">Uncharacterized protein</fullName>
    </submittedName>
</protein>
<sequence length="94" mass="11089">MPKDIDELYAGTLCPLCDRHYRKLVKLHNNIVLYCDACLSFWTNPNKIDYEDSKGATYNHLINMENTNHDEIINSSWNNLYEDNPFYLQKNKSS</sequence>